<gene>
    <name evidence="2" type="primary">Hypp6172</name>
    <name evidence="2" type="ORF">BLAG_LOCUS4707</name>
</gene>
<evidence type="ECO:0000256" key="1">
    <source>
        <dbReference type="SAM" id="MobiDB-lite"/>
    </source>
</evidence>
<dbReference type="AlphaFoldDB" id="A0A8J9YNR2"/>
<proteinExistence type="predicted"/>
<feature type="compositionally biased region" description="Polar residues" evidence="1">
    <location>
        <begin position="144"/>
        <end position="192"/>
    </location>
</feature>
<protein>
    <submittedName>
        <fullName evidence="2">Hypp6172 protein</fullName>
    </submittedName>
</protein>
<evidence type="ECO:0000313" key="3">
    <source>
        <dbReference type="Proteomes" id="UP000838412"/>
    </source>
</evidence>
<dbReference type="Proteomes" id="UP000838412">
    <property type="component" value="Chromosome 11"/>
</dbReference>
<name>A0A8J9YNR2_BRALA</name>
<feature type="region of interest" description="Disordered" evidence="1">
    <location>
        <begin position="134"/>
        <end position="192"/>
    </location>
</feature>
<dbReference type="EMBL" id="OV696696">
    <property type="protein sequence ID" value="CAH1240892.1"/>
    <property type="molecule type" value="Genomic_DNA"/>
</dbReference>
<reference evidence="2" key="1">
    <citation type="submission" date="2022-01" db="EMBL/GenBank/DDBJ databases">
        <authorList>
            <person name="Braso-Vives M."/>
        </authorList>
    </citation>
    <scope>NUCLEOTIDE SEQUENCE</scope>
</reference>
<dbReference type="OrthoDB" id="10070022at2759"/>
<keyword evidence="3" id="KW-1185">Reference proteome</keyword>
<sequence length="192" mass="21318">MSNRSTLKAINLEQYEVSSCESLHNAKEHMKNLLEELPNHVNPQDKASIMEVQSAFQGKEVMRGSDFRKLLISVTAHLVANGGDPKVVELLNTPCEVVHICYLGEDERLINLKSVNAEHQEKLFNSLRGILCNTTSRRPEKKQPSYSPNPVEQPSDSPNPVEQPSNSSNPVEQPSDSPNPVEQPSDSPNPVE</sequence>
<evidence type="ECO:0000313" key="2">
    <source>
        <dbReference type="EMBL" id="CAH1240892.1"/>
    </source>
</evidence>
<organism evidence="2 3">
    <name type="scientific">Branchiostoma lanceolatum</name>
    <name type="common">Common lancelet</name>
    <name type="synonym">Amphioxus lanceolatum</name>
    <dbReference type="NCBI Taxonomy" id="7740"/>
    <lineage>
        <taxon>Eukaryota</taxon>
        <taxon>Metazoa</taxon>
        <taxon>Chordata</taxon>
        <taxon>Cephalochordata</taxon>
        <taxon>Leptocardii</taxon>
        <taxon>Amphioxiformes</taxon>
        <taxon>Branchiostomatidae</taxon>
        <taxon>Branchiostoma</taxon>
    </lineage>
</organism>
<accession>A0A8J9YNR2</accession>